<feature type="compositionally biased region" description="Basic and acidic residues" evidence="8">
    <location>
        <begin position="298"/>
        <end position="311"/>
    </location>
</feature>
<evidence type="ECO:0000256" key="2">
    <source>
        <dbReference type="ARBA" id="ARBA00022670"/>
    </source>
</evidence>
<dbReference type="InterPro" id="IPR003738">
    <property type="entry name" value="SRAP"/>
</dbReference>
<evidence type="ECO:0000256" key="6">
    <source>
        <dbReference type="ARBA" id="ARBA00023125"/>
    </source>
</evidence>
<evidence type="ECO:0000256" key="5">
    <source>
        <dbReference type="ARBA" id="ARBA00023124"/>
    </source>
</evidence>
<protein>
    <recommendedName>
        <fullName evidence="11">DUF159-domain-containing protein</fullName>
    </recommendedName>
</protein>
<feature type="region of interest" description="Disordered" evidence="8">
    <location>
        <begin position="252"/>
        <end position="352"/>
    </location>
</feature>
<keyword evidence="3" id="KW-0227">DNA damage</keyword>
<keyword evidence="5" id="KW-0190">Covalent protein-DNA linkage</keyword>
<comment type="similarity">
    <text evidence="1">Belongs to the SOS response-associated peptidase family.</text>
</comment>
<keyword evidence="6" id="KW-0238">DNA-binding</keyword>
<dbReference type="GO" id="GO:0008233">
    <property type="term" value="F:peptidase activity"/>
    <property type="evidence" value="ECO:0007669"/>
    <property type="project" value="UniProtKB-KW"/>
</dbReference>
<keyword evidence="7" id="KW-0456">Lyase</keyword>
<evidence type="ECO:0000256" key="7">
    <source>
        <dbReference type="ARBA" id="ARBA00023239"/>
    </source>
</evidence>
<dbReference type="GO" id="GO:0003697">
    <property type="term" value="F:single-stranded DNA binding"/>
    <property type="evidence" value="ECO:0007669"/>
    <property type="project" value="InterPro"/>
</dbReference>
<proteinExistence type="inferred from homology"/>
<reference evidence="9" key="1">
    <citation type="submission" date="2019-10" db="EMBL/GenBank/DDBJ databases">
        <authorList>
            <consortium name="DOE Joint Genome Institute"/>
            <person name="Kuo A."/>
            <person name="Miyauchi S."/>
            <person name="Kiss E."/>
            <person name="Drula E."/>
            <person name="Kohler A."/>
            <person name="Sanchez-Garcia M."/>
            <person name="Andreopoulos B."/>
            <person name="Barry K.W."/>
            <person name="Bonito G."/>
            <person name="Buee M."/>
            <person name="Carver A."/>
            <person name="Chen C."/>
            <person name="Cichocki N."/>
            <person name="Clum A."/>
            <person name="Culley D."/>
            <person name="Crous P.W."/>
            <person name="Fauchery L."/>
            <person name="Girlanda M."/>
            <person name="Hayes R."/>
            <person name="Keri Z."/>
            <person name="LaButti K."/>
            <person name="Lipzen A."/>
            <person name="Lombard V."/>
            <person name="Magnuson J."/>
            <person name="Maillard F."/>
            <person name="Morin E."/>
            <person name="Murat C."/>
            <person name="Nolan M."/>
            <person name="Ohm R."/>
            <person name="Pangilinan J."/>
            <person name="Pereira M."/>
            <person name="Perotto S."/>
            <person name="Peter M."/>
            <person name="Riley R."/>
            <person name="Sitrit Y."/>
            <person name="Stielow B."/>
            <person name="Szollosi G."/>
            <person name="Zifcakova L."/>
            <person name="Stursova M."/>
            <person name="Spatafora J.W."/>
            <person name="Tedersoo L."/>
            <person name="Vaario L.-M."/>
            <person name="Yamada A."/>
            <person name="Yan M."/>
            <person name="Wang P."/>
            <person name="Xu J."/>
            <person name="Bruns T."/>
            <person name="Baldrian P."/>
            <person name="Vilgalys R."/>
            <person name="Henrissat B."/>
            <person name="Grigoriev I.V."/>
            <person name="Hibbett D."/>
            <person name="Nagy L.G."/>
            <person name="Martin F.M."/>
        </authorList>
    </citation>
    <scope>NUCLEOTIDE SEQUENCE</scope>
    <source>
        <strain evidence="9">Prilba</strain>
    </source>
</reference>
<accession>A0A9P5N5J8</accession>
<dbReference type="SUPFAM" id="SSF143081">
    <property type="entry name" value="BB1717-like"/>
    <property type="match status" value="1"/>
</dbReference>
<name>A0A9P5N5J8_9AGAM</name>
<dbReference type="GO" id="GO:0006508">
    <property type="term" value="P:proteolysis"/>
    <property type="evidence" value="ECO:0007669"/>
    <property type="project" value="UniProtKB-KW"/>
</dbReference>
<dbReference type="GO" id="GO:0016829">
    <property type="term" value="F:lyase activity"/>
    <property type="evidence" value="ECO:0007669"/>
    <property type="project" value="UniProtKB-KW"/>
</dbReference>
<reference evidence="9" key="2">
    <citation type="journal article" date="2020" name="Nat. Commun.">
        <title>Large-scale genome sequencing of mycorrhizal fungi provides insights into the early evolution of symbiotic traits.</title>
        <authorList>
            <person name="Miyauchi S."/>
            <person name="Kiss E."/>
            <person name="Kuo A."/>
            <person name="Drula E."/>
            <person name="Kohler A."/>
            <person name="Sanchez-Garcia M."/>
            <person name="Morin E."/>
            <person name="Andreopoulos B."/>
            <person name="Barry K.W."/>
            <person name="Bonito G."/>
            <person name="Buee M."/>
            <person name="Carver A."/>
            <person name="Chen C."/>
            <person name="Cichocki N."/>
            <person name="Clum A."/>
            <person name="Culley D."/>
            <person name="Crous P.W."/>
            <person name="Fauchery L."/>
            <person name="Girlanda M."/>
            <person name="Hayes R.D."/>
            <person name="Keri Z."/>
            <person name="LaButti K."/>
            <person name="Lipzen A."/>
            <person name="Lombard V."/>
            <person name="Magnuson J."/>
            <person name="Maillard F."/>
            <person name="Murat C."/>
            <person name="Nolan M."/>
            <person name="Ohm R.A."/>
            <person name="Pangilinan J."/>
            <person name="Pereira M.F."/>
            <person name="Perotto S."/>
            <person name="Peter M."/>
            <person name="Pfister S."/>
            <person name="Riley R."/>
            <person name="Sitrit Y."/>
            <person name="Stielow J.B."/>
            <person name="Szollosi G."/>
            <person name="Zifcakova L."/>
            <person name="Stursova M."/>
            <person name="Spatafora J.W."/>
            <person name="Tedersoo L."/>
            <person name="Vaario L.M."/>
            <person name="Yamada A."/>
            <person name="Yan M."/>
            <person name="Wang P."/>
            <person name="Xu J."/>
            <person name="Bruns T."/>
            <person name="Baldrian P."/>
            <person name="Vilgalys R."/>
            <person name="Dunand C."/>
            <person name="Henrissat B."/>
            <person name="Grigoriev I.V."/>
            <person name="Hibbett D."/>
            <person name="Nagy L.G."/>
            <person name="Martin F.M."/>
        </authorList>
    </citation>
    <scope>NUCLEOTIDE SEQUENCE</scope>
    <source>
        <strain evidence="9">Prilba</strain>
    </source>
</reference>
<dbReference type="PANTHER" id="PTHR13604:SF0">
    <property type="entry name" value="ABASIC SITE PROCESSING PROTEIN HMCES"/>
    <property type="match status" value="1"/>
</dbReference>
<evidence type="ECO:0000256" key="3">
    <source>
        <dbReference type="ARBA" id="ARBA00022763"/>
    </source>
</evidence>
<evidence type="ECO:0008006" key="11">
    <source>
        <dbReference type="Google" id="ProtNLM"/>
    </source>
</evidence>
<dbReference type="Proteomes" id="UP000759537">
    <property type="component" value="Unassembled WGS sequence"/>
</dbReference>
<dbReference type="OrthoDB" id="2111841at2759"/>
<dbReference type="Gene3D" id="3.90.1680.10">
    <property type="entry name" value="SOS response associated peptidase-like"/>
    <property type="match status" value="1"/>
</dbReference>
<evidence type="ECO:0000313" key="9">
    <source>
        <dbReference type="EMBL" id="KAF8487047.1"/>
    </source>
</evidence>
<keyword evidence="10" id="KW-1185">Reference proteome</keyword>
<evidence type="ECO:0000256" key="4">
    <source>
        <dbReference type="ARBA" id="ARBA00022801"/>
    </source>
</evidence>
<feature type="compositionally biased region" description="Low complexity" evidence="8">
    <location>
        <begin position="285"/>
        <end position="294"/>
    </location>
</feature>
<evidence type="ECO:0000256" key="1">
    <source>
        <dbReference type="ARBA" id="ARBA00008136"/>
    </source>
</evidence>
<keyword evidence="2" id="KW-0645">Protease</keyword>
<dbReference type="AlphaFoldDB" id="A0A9P5N5J8"/>
<dbReference type="Pfam" id="PF02586">
    <property type="entry name" value="SRAP"/>
    <property type="match status" value="1"/>
</dbReference>
<evidence type="ECO:0000313" key="10">
    <source>
        <dbReference type="Proteomes" id="UP000759537"/>
    </source>
</evidence>
<sequence length="352" mass="39303">MCGRFALALQADEIEQLDGYPALHVDQWVHRDRYVPRYNVAPRTHAPVIRRAQPEEPALVMHSMRWGLVPHWSKAEPPTLNTINARAENLEEGGGMWASVKGRKRCVVVAQGYYEWLKKGSQRVPHFTRHKDQRLMLFAGLYDSVTFEGQSEPLWTFTIVTTAASSSFAWLHDRQPVILTSQDTLDRWLDTSTQTWDPKLSSLFGPYNDSDAPLECYAVPKEVGKVGTESPTFIEPVQNRKDGIEAMFTRQTKAAQAQLGSGKRKRESVSPAKEGEEEEKEMGTSASVSVALSRAAKRSKEAKGHPIKLDDTAADSDSDIEILLSGPSSSSSLKTESVRLPPPFFKSSLHVR</sequence>
<keyword evidence="4" id="KW-0378">Hydrolase</keyword>
<dbReference type="InterPro" id="IPR036590">
    <property type="entry name" value="SRAP-like"/>
</dbReference>
<comment type="caution">
    <text evidence="9">The sequence shown here is derived from an EMBL/GenBank/DDBJ whole genome shotgun (WGS) entry which is preliminary data.</text>
</comment>
<evidence type="ECO:0000256" key="8">
    <source>
        <dbReference type="SAM" id="MobiDB-lite"/>
    </source>
</evidence>
<organism evidence="9 10">
    <name type="scientific">Russula ochroleuca</name>
    <dbReference type="NCBI Taxonomy" id="152965"/>
    <lineage>
        <taxon>Eukaryota</taxon>
        <taxon>Fungi</taxon>
        <taxon>Dikarya</taxon>
        <taxon>Basidiomycota</taxon>
        <taxon>Agaricomycotina</taxon>
        <taxon>Agaricomycetes</taxon>
        <taxon>Russulales</taxon>
        <taxon>Russulaceae</taxon>
        <taxon>Russula</taxon>
    </lineage>
</organism>
<dbReference type="EMBL" id="WHVB01000001">
    <property type="protein sequence ID" value="KAF8487047.1"/>
    <property type="molecule type" value="Genomic_DNA"/>
</dbReference>
<dbReference type="GO" id="GO:0106300">
    <property type="term" value="P:protein-DNA covalent cross-linking repair"/>
    <property type="evidence" value="ECO:0007669"/>
    <property type="project" value="InterPro"/>
</dbReference>
<gene>
    <name evidence="9" type="ORF">DFH94DRAFT_678111</name>
</gene>
<feature type="compositionally biased region" description="Low complexity" evidence="8">
    <location>
        <begin position="323"/>
        <end position="339"/>
    </location>
</feature>
<dbReference type="PANTHER" id="PTHR13604">
    <property type="entry name" value="DC12-RELATED"/>
    <property type="match status" value="1"/>
</dbReference>